<dbReference type="GO" id="GO:0003713">
    <property type="term" value="F:transcription coactivator activity"/>
    <property type="evidence" value="ECO:0007669"/>
    <property type="project" value="InterPro"/>
</dbReference>
<dbReference type="SUPFAM" id="SSF50729">
    <property type="entry name" value="PH domain-like"/>
    <property type="match status" value="1"/>
</dbReference>
<name>A0A0D7AUW3_9AGAR</name>
<gene>
    <name evidence="2" type="ORF">CYLTODRAFT_427232</name>
</gene>
<dbReference type="PANTHER" id="PTHR31606">
    <property type="entry name" value="WW DOMAIN BINDING PROTEIN 2, ISOFORM E"/>
    <property type="match status" value="1"/>
</dbReference>
<feature type="region of interest" description="Disordered" evidence="1">
    <location>
        <begin position="140"/>
        <end position="183"/>
    </location>
</feature>
<evidence type="ECO:0008006" key="4">
    <source>
        <dbReference type="Google" id="ProtNLM"/>
    </source>
</evidence>
<organism evidence="2 3">
    <name type="scientific">Cylindrobasidium torrendii FP15055 ss-10</name>
    <dbReference type="NCBI Taxonomy" id="1314674"/>
    <lineage>
        <taxon>Eukaryota</taxon>
        <taxon>Fungi</taxon>
        <taxon>Dikarya</taxon>
        <taxon>Basidiomycota</taxon>
        <taxon>Agaricomycotina</taxon>
        <taxon>Agaricomycetes</taxon>
        <taxon>Agaricomycetidae</taxon>
        <taxon>Agaricales</taxon>
        <taxon>Marasmiineae</taxon>
        <taxon>Physalacriaceae</taxon>
        <taxon>Cylindrobasidium</taxon>
    </lineage>
</organism>
<dbReference type="PANTHER" id="PTHR31606:SF1">
    <property type="entry name" value="WW DOMAIN BINDING PROTEIN 2, ISOFORM E"/>
    <property type="match status" value="1"/>
</dbReference>
<evidence type="ECO:0000256" key="1">
    <source>
        <dbReference type="SAM" id="MobiDB-lite"/>
    </source>
</evidence>
<protein>
    <recommendedName>
        <fullName evidence="4">GRAM domain-containing protein</fullName>
    </recommendedName>
</protein>
<dbReference type="GO" id="GO:0005634">
    <property type="term" value="C:nucleus"/>
    <property type="evidence" value="ECO:0007669"/>
    <property type="project" value="TreeGrafter"/>
</dbReference>
<keyword evidence="3" id="KW-1185">Reference proteome</keyword>
<dbReference type="AlphaFoldDB" id="A0A0D7AUW3"/>
<dbReference type="GO" id="GO:0031490">
    <property type="term" value="F:chromatin DNA binding"/>
    <property type="evidence" value="ECO:0007669"/>
    <property type="project" value="TreeGrafter"/>
</dbReference>
<dbReference type="EMBL" id="KN880837">
    <property type="protein sequence ID" value="KIY62002.1"/>
    <property type="molecule type" value="Genomic_DNA"/>
</dbReference>
<evidence type="ECO:0000313" key="2">
    <source>
        <dbReference type="EMBL" id="KIY62002.1"/>
    </source>
</evidence>
<reference evidence="2 3" key="1">
    <citation type="journal article" date="2015" name="Fungal Genet. Biol.">
        <title>Evolution of novel wood decay mechanisms in Agaricales revealed by the genome sequences of Fistulina hepatica and Cylindrobasidium torrendii.</title>
        <authorList>
            <person name="Floudas D."/>
            <person name="Held B.W."/>
            <person name="Riley R."/>
            <person name="Nagy L.G."/>
            <person name="Koehler G."/>
            <person name="Ransdell A.S."/>
            <person name="Younus H."/>
            <person name="Chow J."/>
            <person name="Chiniquy J."/>
            <person name="Lipzen A."/>
            <person name="Tritt A."/>
            <person name="Sun H."/>
            <person name="Haridas S."/>
            <person name="LaButti K."/>
            <person name="Ohm R.A."/>
            <person name="Kues U."/>
            <person name="Blanchette R.A."/>
            <person name="Grigoriev I.V."/>
            <person name="Minto R.E."/>
            <person name="Hibbett D.S."/>
        </authorList>
    </citation>
    <scope>NUCLEOTIDE SEQUENCE [LARGE SCALE GENOMIC DNA]</scope>
    <source>
        <strain evidence="2 3">FP15055 ss-10</strain>
    </source>
</reference>
<sequence>MLDGQRNPIPLPHEMTVMAVDSGADLALRIPEVGKITKTLKASGRLWITDQRFLFAAAVPDSPFETLSIPLPFILSTKFEQPTFGSNYVALEIQPSSGGGLTEGSQLEVRIKDQAMFQFVALLEKTRERAIYMRREALQEDGPPMYDSPTGSSMHLEGAVANPSTPSSRNAPGPSDLPPAYDA</sequence>
<dbReference type="Proteomes" id="UP000054007">
    <property type="component" value="Unassembled WGS sequence"/>
</dbReference>
<proteinExistence type="predicted"/>
<accession>A0A0D7AUW3</accession>
<dbReference type="InterPro" id="IPR044852">
    <property type="entry name" value="WBP2-like"/>
</dbReference>
<dbReference type="OrthoDB" id="1259151at2759"/>
<dbReference type="CDD" id="cd13214">
    <property type="entry name" value="PH-GRAM_WBP2"/>
    <property type="match status" value="1"/>
</dbReference>
<evidence type="ECO:0000313" key="3">
    <source>
        <dbReference type="Proteomes" id="UP000054007"/>
    </source>
</evidence>
<dbReference type="STRING" id="1314674.A0A0D7AUW3"/>